<dbReference type="InterPro" id="IPR008136">
    <property type="entry name" value="CinA_C"/>
</dbReference>
<dbReference type="AlphaFoldDB" id="A0A562TEM4"/>
<feature type="domain" description="CinA C-terminal" evidence="1">
    <location>
        <begin position="8"/>
        <end position="105"/>
    </location>
</feature>
<dbReference type="OrthoDB" id="1252536at2"/>
<sequence>MQSPITFIHDHCLANGLTIAVAESVTAGYLQMLLSRAAGATQFFQGGITAYNTGQKVKHLGVEPIHAQSCNAISPQVAAQMALGVCTLFNSSMGLAVTGYAAPVPELGVRELYAYYAIACKGSIIAAQRIMPAATEPEKVMEEYAWRIIHDCCNCFREYDMNGVITKKGYYAKVSQEKTGTPAATPGKATGH</sequence>
<dbReference type="NCBIfam" id="TIGR00199">
    <property type="entry name" value="PncC_domain"/>
    <property type="match status" value="1"/>
</dbReference>
<gene>
    <name evidence="2" type="ORF">LX66_1343</name>
</gene>
<accession>A0A562TEM4</accession>
<evidence type="ECO:0000313" key="2">
    <source>
        <dbReference type="EMBL" id="TWI91962.1"/>
    </source>
</evidence>
<name>A0A562TEM4_CHIJA</name>
<dbReference type="EMBL" id="VLLG01000002">
    <property type="protein sequence ID" value="TWI91962.1"/>
    <property type="molecule type" value="Genomic_DNA"/>
</dbReference>
<keyword evidence="2" id="KW-0378">Hydrolase</keyword>
<dbReference type="InterPro" id="IPR036653">
    <property type="entry name" value="CinA-like_C"/>
</dbReference>
<keyword evidence="3" id="KW-1185">Reference proteome</keyword>
<dbReference type="RefSeq" id="WP_145711118.1">
    <property type="nucleotide sequence ID" value="NZ_BAAAFY010000001.1"/>
</dbReference>
<reference evidence="2 3" key="1">
    <citation type="journal article" date="2013" name="Stand. Genomic Sci.">
        <title>Genomic Encyclopedia of Type Strains, Phase I: The one thousand microbial genomes (KMG-I) project.</title>
        <authorList>
            <person name="Kyrpides N.C."/>
            <person name="Woyke T."/>
            <person name="Eisen J.A."/>
            <person name="Garrity G."/>
            <person name="Lilburn T.G."/>
            <person name="Beck B.J."/>
            <person name="Whitman W.B."/>
            <person name="Hugenholtz P."/>
            <person name="Klenk H.P."/>
        </authorList>
    </citation>
    <scope>NUCLEOTIDE SEQUENCE [LARGE SCALE GENOMIC DNA]</scope>
    <source>
        <strain evidence="2 3">DSM 13484</strain>
    </source>
</reference>
<comment type="caution">
    <text evidence="2">The sequence shown here is derived from an EMBL/GenBank/DDBJ whole genome shotgun (WGS) entry which is preliminary data.</text>
</comment>
<dbReference type="Proteomes" id="UP000316778">
    <property type="component" value="Unassembled WGS sequence"/>
</dbReference>
<organism evidence="2 3">
    <name type="scientific">Chitinophaga japonensis</name>
    <name type="common">Flexibacter japonensis</name>
    <dbReference type="NCBI Taxonomy" id="104662"/>
    <lineage>
        <taxon>Bacteria</taxon>
        <taxon>Pseudomonadati</taxon>
        <taxon>Bacteroidota</taxon>
        <taxon>Chitinophagia</taxon>
        <taxon>Chitinophagales</taxon>
        <taxon>Chitinophagaceae</taxon>
        <taxon>Chitinophaga</taxon>
    </lineage>
</organism>
<dbReference type="SUPFAM" id="SSF142433">
    <property type="entry name" value="CinA-like"/>
    <property type="match status" value="1"/>
</dbReference>
<proteinExistence type="predicted"/>
<dbReference type="Gene3D" id="3.90.950.20">
    <property type="entry name" value="CinA-like"/>
    <property type="match status" value="1"/>
</dbReference>
<evidence type="ECO:0000313" key="3">
    <source>
        <dbReference type="Proteomes" id="UP000316778"/>
    </source>
</evidence>
<protein>
    <submittedName>
        <fullName evidence="2">PncC family amidohydrolase</fullName>
    </submittedName>
</protein>
<dbReference type="GO" id="GO:0016787">
    <property type="term" value="F:hydrolase activity"/>
    <property type="evidence" value="ECO:0007669"/>
    <property type="project" value="UniProtKB-KW"/>
</dbReference>
<dbReference type="Pfam" id="PF02464">
    <property type="entry name" value="CinA"/>
    <property type="match status" value="1"/>
</dbReference>
<evidence type="ECO:0000259" key="1">
    <source>
        <dbReference type="Pfam" id="PF02464"/>
    </source>
</evidence>